<keyword evidence="3 5" id="KW-0378">Hydrolase</keyword>
<dbReference type="PROSITE" id="PS00136">
    <property type="entry name" value="SUBTILASE_ASP"/>
    <property type="match status" value="1"/>
</dbReference>
<name>A0ABQ5P9T4_9ACTN</name>
<evidence type="ECO:0000256" key="6">
    <source>
        <dbReference type="RuleBase" id="RU003355"/>
    </source>
</evidence>
<sequence length="1102" mass="114091">MRGRTKRSLRVALAVTLGTALTAGAAASPGEHRDGGAARQSTKGGTTVTLITGDRVVVGAGGRITQVRPGEGRERIPVRTERAGGRTYVVPYDAQRLIAAGKLDRRLFDVTELASPEGRRLHGDGVKAIVSYAGPAAGSAKKDVRGARATTVHRTLPAVGAEAVAAESPTGAGDLWDALTRTTRGGALTTTAGIEKVWLDAVVKASLDRTTRQIGAPKAWSRSYDGTGVKIAVLDTGIDTSHPDLAGRVVAERNFSSAPGTGDRRGHGTHVASAAAGTGAASGGTHQGVAPGATLLNGKVLNDHGSGSTSGILAGIDWAVAQGADVINMSLGGDDSPGIDPMEALVNKYTAEKGILFAIAAGNSGSGPSTVDSPGSAAGALTVGAVDDDNAIADFSSRGPRFDGGGVKPDVTAPGVAVTAAAATGTGSATGNPPPGYTNKDGTSMAAPHAAGAAAILKQQHPDWTGSRIKAALTGSADPGPYGVWEQGTGRIDIDRATTQNVVAEPASISLGDQRWPHDDAVPVTEKITYRNTGTTDLTLDVSLAAATGPDGLFTLSTPRLTVPAGGTASLDVTADIRAAADGRYQAIVVAKGADGRTVVRTATTVNREPESYDLTIKAIGRDGRPDPNATAGIGFPAGESPDRAVAVDPATGEGTVRLPKGRYALTGQSYDPVTDDTDLMVRPLLDLKGDTTVVLDARTTRPFRVTVPDPEVREGITDLSYVVRQGASTYEWQSGFHSLNSVRSAHVGPALTGGGTVTHHAFSSWQKPGTDYTTAHKGSGTRFPAGLSKHYRPSDFARVDVGLGASVPGKSSQYMAYGEFAPGLGSSTLVHQRAQSRRTSYLTTAQGIRWTLEHDQLSTPDDWRNPESAHWSAAPEKFRAGKKYRVDLNTAVHGPLVNGTFGVFREGDALQAHLPLFADGRGNAADSTYATARTTLHRGTSLVGRADRPTDAGELFTALPPKKATYTLATSVTRPTSVTRVATRVDASWTFRSQRTSEFSQLPLSIARFTPSVGLDSTAPAGRVQTYPVTVQGPAAGKSLKSLSVSVSYDGGKSWRKAVVKDGRVTVKSPAKGKGIALRATVADRQGNKGSMTIHNAYRGK</sequence>
<feature type="region of interest" description="Disordered" evidence="7">
    <location>
        <begin position="424"/>
        <end position="445"/>
    </location>
</feature>
<dbReference type="InterPro" id="IPR000209">
    <property type="entry name" value="Peptidase_S8/S53_dom"/>
</dbReference>
<dbReference type="EMBL" id="BSBI01000019">
    <property type="protein sequence ID" value="GLF99330.1"/>
    <property type="molecule type" value="Genomic_DNA"/>
</dbReference>
<feature type="active site" description="Charge relay system" evidence="5">
    <location>
        <position position="267"/>
    </location>
</feature>
<dbReference type="InterPro" id="IPR022398">
    <property type="entry name" value="Peptidase_S8_His-AS"/>
</dbReference>
<feature type="active site" description="Charge relay system" evidence="5">
    <location>
        <position position="235"/>
    </location>
</feature>
<dbReference type="Gene3D" id="2.60.40.10">
    <property type="entry name" value="Immunoglobulins"/>
    <property type="match status" value="1"/>
</dbReference>
<evidence type="ECO:0000256" key="4">
    <source>
        <dbReference type="ARBA" id="ARBA00022825"/>
    </source>
</evidence>
<dbReference type="Pfam" id="PF00082">
    <property type="entry name" value="Peptidase_S8"/>
    <property type="match status" value="1"/>
</dbReference>
<feature type="region of interest" description="Disordered" evidence="7">
    <location>
        <begin position="25"/>
        <end position="46"/>
    </location>
</feature>
<feature type="chain" id="PRO_5047325078" evidence="8">
    <location>
        <begin position="26"/>
        <end position="1102"/>
    </location>
</feature>
<evidence type="ECO:0000313" key="11">
    <source>
        <dbReference type="Proteomes" id="UP001291653"/>
    </source>
</evidence>
<dbReference type="InterPro" id="IPR023827">
    <property type="entry name" value="Peptidase_S8_Asp-AS"/>
</dbReference>
<protein>
    <submittedName>
        <fullName evidence="10">S8 family serine peptidase</fullName>
    </submittedName>
</protein>
<organism evidence="10 11">
    <name type="scientific">Streptomyces yaizuensis</name>
    <dbReference type="NCBI Taxonomy" id="2989713"/>
    <lineage>
        <taxon>Bacteria</taxon>
        <taxon>Bacillati</taxon>
        <taxon>Actinomycetota</taxon>
        <taxon>Actinomycetes</taxon>
        <taxon>Kitasatosporales</taxon>
        <taxon>Streptomycetaceae</taxon>
        <taxon>Streptomyces</taxon>
    </lineage>
</organism>
<dbReference type="InterPro" id="IPR015500">
    <property type="entry name" value="Peptidase_S8_subtilisin-rel"/>
</dbReference>
<proteinExistence type="inferred from homology"/>
<feature type="region of interest" description="Disordered" evidence="7">
    <location>
        <begin position="621"/>
        <end position="641"/>
    </location>
</feature>
<dbReference type="InterPro" id="IPR023828">
    <property type="entry name" value="Peptidase_S8_Ser-AS"/>
</dbReference>
<feature type="active site" description="Charge relay system" evidence="5">
    <location>
        <position position="444"/>
    </location>
</feature>
<keyword evidence="8" id="KW-0732">Signal</keyword>
<keyword evidence="2 5" id="KW-0645">Protease</keyword>
<evidence type="ECO:0000256" key="3">
    <source>
        <dbReference type="ARBA" id="ARBA00022801"/>
    </source>
</evidence>
<dbReference type="PRINTS" id="PR00723">
    <property type="entry name" value="SUBTILISIN"/>
</dbReference>
<evidence type="ECO:0000256" key="5">
    <source>
        <dbReference type="PROSITE-ProRule" id="PRU01240"/>
    </source>
</evidence>
<dbReference type="PIRSF" id="PIRSF037854">
    <property type="entry name" value="Dihydropyridine_esterase"/>
    <property type="match status" value="1"/>
</dbReference>
<evidence type="ECO:0000313" key="10">
    <source>
        <dbReference type="EMBL" id="GLF99330.1"/>
    </source>
</evidence>
<keyword evidence="4 5" id="KW-0720">Serine protease</keyword>
<dbReference type="InterPro" id="IPR017297">
    <property type="entry name" value="Peptidase_S8A_DPH-A"/>
</dbReference>
<gene>
    <name evidence="10" type="ORF">SYYSPA8_33555</name>
</gene>
<dbReference type="Proteomes" id="UP001291653">
    <property type="component" value="Unassembled WGS sequence"/>
</dbReference>
<dbReference type="InterPro" id="IPR013783">
    <property type="entry name" value="Ig-like_fold"/>
</dbReference>
<dbReference type="PROSITE" id="PS51892">
    <property type="entry name" value="SUBTILASE"/>
    <property type="match status" value="1"/>
</dbReference>
<evidence type="ECO:0000256" key="7">
    <source>
        <dbReference type="SAM" id="MobiDB-lite"/>
    </source>
</evidence>
<evidence type="ECO:0000256" key="2">
    <source>
        <dbReference type="ARBA" id="ARBA00022670"/>
    </source>
</evidence>
<dbReference type="SUPFAM" id="SSF52743">
    <property type="entry name" value="Subtilisin-like"/>
    <property type="match status" value="1"/>
</dbReference>
<dbReference type="Gene3D" id="3.40.50.200">
    <property type="entry name" value="Peptidase S8/S53 domain"/>
    <property type="match status" value="1"/>
</dbReference>
<dbReference type="PROSITE" id="PS00138">
    <property type="entry name" value="SUBTILASE_SER"/>
    <property type="match status" value="1"/>
</dbReference>
<dbReference type="RefSeq" id="WP_323451269.1">
    <property type="nucleotide sequence ID" value="NZ_BSBI01000019.1"/>
</dbReference>
<keyword evidence="11" id="KW-1185">Reference proteome</keyword>
<dbReference type="InterPro" id="IPR036852">
    <property type="entry name" value="Peptidase_S8/S53_dom_sf"/>
</dbReference>
<evidence type="ECO:0000256" key="8">
    <source>
        <dbReference type="SAM" id="SignalP"/>
    </source>
</evidence>
<feature type="signal peptide" evidence="8">
    <location>
        <begin position="1"/>
        <end position="25"/>
    </location>
</feature>
<dbReference type="PROSITE" id="PS00137">
    <property type="entry name" value="SUBTILASE_HIS"/>
    <property type="match status" value="1"/>
</dbReference>
<comment type="similarity">
    <text evidence="1 5 6">Belongs to the peptidase S8 family.</text>
</comment>
<evidence type="ECO:0000256" key="1">
    <source>
        <dbReference type="ARBA" id="ARBA00011073"/>
    </source>
</evidence>
<evidence type="ECO:0000259" key="9">
    <source>
        <dbReference type="Pfam" id="PF00082"/>
    </source>
</evidence>
<comment type="caution">
    <text evidence="10">The sequence shown here is derived from an EMBL/GenBank/DDBJ whole genome shotgun (WGS) entry which is preliminary data.</text>
</comment>
<accession>A0ABQ5P9T4</accession>
<feature type="domain" description="Peptidase S8/S53" evidence="9">
    <location>
        <begin position="226"/>
        <end position="480"/>
    </location>
</feature>
<dbReference type="PANTHER" id="PTHR43806">
    <property type="entry name" value="PEPTIDASE S8"/>
    <property type="match status" value="1"/>
</dbReference>
<reference evidence="10 11" key="1">
    <citation type="submission" date="2022-10" db="EMBL/GenBank/DDBJ databases">
        <title>Draft genome sequence of Streptomyces sp. YSPA8.</title>
        <authorList>
            <person name="Moriuchi R."/>
            <person name="Dohra H."/>
            <person name="Yamamura H."/>
            <person name="Kodani S."/>
        </authorList>
    </citation>
    <scope>NUCLEOTIDE SEQUENCE [LARGE SCALE GENOMIC DNA]</scope>
    <source>
        <strain evidence="10 11">YSPA8</strain>
    </source>
</reference>
<dbReference type="PANTHER" id="PTHR43806:SF65">
    <property type="entry name" value="SERINE PROTEASE APRX"/>
    <property type="match status" value="1"/>
</dbReference>
<dbReference type="InterPro" id="IPR050131">
    <property type="entry name" value="Peptidase_S8_subtilisin-like"/>
</dbReference>